<dbReference type="InterPro" id="IPR028098">
    <property type="entry name" value="Glyco_trans_4-like_N"/>
</dbReference>
<dbReference type="RefSeq" id="WP_138728495.1">
    <property type="nucleotide sequence ID" value="NZ_SRMP02000023.1"/>
</dbReference>
<dbReference type="EMBL" id="SRMP02000023">
    <property type="protein sequence ID" value="MFN0292449.1"/>
    <property type="molecule type" value="Genomic_DNA"/>
</dbReference>
<dbReference type="Pfam" id="PF13439">
    <property type="entry name" value="Glyco_transf_4"/>
    <property type="match status" value="1"/>
</dbReference>
<keyword evidence="4" id="KW-1185">Reference proteome</keyword>
<gene>
    <name evidence="3" type="ORF">E5L68_013675</name>
</gene>
<sequence>MEIVHLILGKANPERMNGVNKVVYQLATEQAAFGEQVSVWGITQHVEVNFGKRDFETRLFVKQNNPFRYSNELKKAIIAKKGKAIFHLHGGWIPVYYLLVSLMYRHAINFVLTPHGAYNSIAMEKNGLIKKIYFHLFEKAILEKASQIHCIGESEVKGLNTIFKKSKTLLLPYGYRKNSNYTAEHIGHSEVVFGFVGRLDVYTKGLDTLLQAFQKFNQIYPKSQLWIIGESTQRHLLEKQIDTLSLRNNVTLYGSKFGKDKEALLKRMDIFVHPSRNEGLPVAVLEAASFGKPCLVTQATNLGSVVDQYNCGKTIHLQCSETLSRAMIALYEIWKRPTAFKKMQENAVKMVEEAYNWNKLLARFHTDLYQM</sequence>
<evidence type="ECO:0000259" key="1">
    <source>
        <dbReference type="Pfam" id="PF00534"/>
    </source>
</evidence>
<dbReference type="EC" id="2.4.-.-" evidence="3"/>
<name>A0ABW9JJ78_9SPHI</name>
<dbReference type="Proteomes" id="UP001517367">
    <property type="component" value="Unassembled WGS sequence"/>
</dbReference>
<dbReference type="PANTHER" id="PTHR12526">
    <property type="entry name" value="GLYCOSYLTRANSFERASE"/>
    <property type="match status" value="1"/>
</dbReference>
<feature type="domain" description="Glycosyl transferase family 1" evidence="1">
    <location>
        <begin position="188"/>
        <end position="342"/>
    </location>
</feature>
<evidence type="ECO:0000313" key="4">
    <source>
        <dbReference type="Proteomes" id="UP001517367"/>
    </source>
</evidence>
<dbReference type="PANTHER" id="PTHR12526:SF637">
    <property type="entry name" value="GLYCOSYLTRANSFERASE EPSF-RELATED"/>
    <property type="match status" value="1"/>
</dbReference>
<proteinExistence type="predicted"/>
<comment type="caution">
    <text evidence="3">The sequence shown here is derived from an EMBL/GenBank/DDBJ whole genome shotgun (WGS) entry which is preliminary data.</text>
</comment>
<dbReference type="GO" id="GO:0016757">
    <property type="term" value="F:glycosyltransferase activity"/>
    <property type="evidence" value="ECO:0007669"/>
    <property type="project" value="UniProtKB-KW"/>
</dbReference>
<dbReference type="InterPro" id="IPR001296">
    <property type="entry name" value="Glyco_trans_1"/>
</dbReference>
<accession>A0ABW9JJ78</accession>
<protein>
    <submittedName>
        <fullName evidence="3">Glycosyltransferase family 4 protein</fullName>
        <ecNumber evidence="3">2.4.-.-</ecNumber>
    </submittedName>
</protein>
<keyword evidence="3" id="KW-0808">Transferase</keyword>
<feature type="domain" description="Glycosyltransferase subfamily 4-like N-terminal" evidence="2">
    <location>
        <begin position="17"/>
        <end position="160"/>
    </location>
</feature>
<dbReference type="SUPFAM" id="SSF53756">
    <property type="entry name" value="UDP-Glycosyltransferase/glycogen phosphorylase"/>
    <property type="match status" value="1"/>
</dbReference>
<keyword evidence="3" id="KW-0328">Glycosyltransferase</keyword>
<dbReference type="Pfam" id="PF00534">
    <property type="entry name" value="Glycos_transf_1"/>
    <property type="match status" value="1"/>
</dbReference>
<evidence type="ECO:0000313" key="3">
    <source>
        <dbReference type="EMBL" id="MFN0292449.1"/>
    </source>
</evidence>
<evidence type="ECO:0000259" key="2">
    <source>
        <dbReference type="Pfam" id="PF13439"/>
    </source>
</evidence>
<dbReference type="CDD" id="cd03801">
    <property type="entry name" value="GT4_PimA-like"/>
    <property type="match status" value="1"/>
</dbReference>
<reference evidence="3 4" key="1">
    <citation type="submission" date="2024-12" db="EMBL/GenBank/DDBJ databases">
        <authorList>
            <person name="Hu S."/>
        </authorList>
    </citation>
    <scope>NUCLEOTIDE SEQUENCE [LARGE SCALE GENOMIC DNA]</scope>
    <source>
        <strain evidence="3 4">P-25</strain>
    </source>
</reference>
<organism evidence="3 4">
    <name type="scientific">Pedobacter helvus</name>
    <dbReference type="NCBI Taxonomy" id="2563444"/>
    <lineage>
        <taxon>Bacteria</taxon>
        <taxon>Pseudomonadati</taxon>
        <taxon>Bacteroidota</taxon>
        <taxon>Sphingobacteriia</taxon>
        <taxon>Sphingobacteriales</taxon>
        <taxon>Sphingobacteriaceae</taxon>
        <taxon>Pedobacter</taxon>
    </lineage>
</organism>
<dbReference type="Gene3D" id="3.40.50.2000">
    <property type="entry name" value="Glycogen Phosphorylase B"/>
    <property type="match status" value="2"/>
</dbReference>